<keyword evidence="2" id="KW-0560">Oxidoreductase</keyword>
<evidence type="ECO:0000313" key="3">
    <source>
        <dbReference type="Proteomes" id="UP000838160"/>
    </source>
</evidence>
<reference evidence="2" key="1">
    <citation type="submission" date="2021-12" db="EMBL/GenBank/DDBJ databases">
        <authorList>
            <person name="Rodrigo-Torres L."/>
            <person name="Arahal R. D."/>
            <person name="Lucena T."/>
        </authorList>
    </citation>
    <scope>NUCLEOTIDE SEQUENCE</scope>
    <source>
        <strain evidence="2">CECT 8226</strain>
    </source>
</reference>
<sequence>MKSGIFSSVSALVATSLIGTQLIVSNAVADEAGMEEVLLDNSYTVTKVIDGLMIPWGMAFSDADTLLVTERTGNLVQVTLSEQTKTTLYSVNNLYAKGQGGLMDIAQSPEDANRYYFTYSDKTDKGATTSLATATISNGKLSNWTRLLKANADSDSGRHFGSRITFDDKGHLYFGIGDRGDRDNGQDTSNHAAAILRLNLDGSVPTDNPFVNDNKVANEIWSYGHRNPQGLFFDKATDSLWEIEHGPRGGDEINLIGKGLNYGWAKTSHGKEYWGPLTVGEAKTLPGIEQPKWVYIPSIAPGSLILYRGEHYPQLNGKLLSGALKLAHINVVDIQGDQLKEQLRLVTDLGERVRDIAISPDGLIYFSTDNGNIYRLEPKPK</sequence>
<dbReference type="SUPFAM" id="SSF50952">
    <property type="entry name" value="Soluble quinoprotein glucose dehydrogenase"/>
    <property type="match status" value="1"/>
</dbReference>
<dbReference type="EC" id="1.1.5.-" evidence="2"/>
<dbReference type="Gene3D" id="2.120.10.30">
    <property type="entry name" value="TolB, C-terminal domain"/>
    <property type="match status" value="1"/>
</dbReference>
<keyword evidence="3" id="KW-1185">Reference proteome</keyword>
<dbReference type="GO" id="GO:0016491">
    <property type="term" value="F:oxidoreductase activity"/>
    <property type="evidence" value="ECO:0007669"/>
    <property type="project" value="UniProtKB-KW"/>
</dbReference>
<evidence type="ECO:0000313" key="2">
    <source>
        <dbReference type="EMBL" id="CAH0526096.1"/>
    </source>
</evidence>
<dbReference type="PANTHER" id="PTHR19328:SF75">
    <property type="entry name" value="ALDOSE SUGAR DEHYDROGENASE YLII"/>
    <property type="match status" value="1"/>
</dbReference>
<dbReference type="InterPro" id="IPR011042">
    <property type="entry name" value="6-blade_b-propeller_TolB-like"/>
</dbReference>
<accession>A0ABN8DH40</accession>
<dbReference type="InterPro" id="IPR011041">
    <property type="entry name" value="Quinoprot_gluc/sorb_DH_b-prop"/>
</dbReference>
<dbReference type="Pfam" id="PF07995">
    <property type="entry name" value="GSDH"/>
    <property type="match status" value="1"/>
</dbReference>
<gene>
    <name evidence="2" type="primary">yliI</name>
    <name evidence="2" type="ORF">VHP8226_01579</name>
</gene>
<dbReference type="EMBL" id="CAKLCM010000002">
    <property type="protein sequence ID" value="CAH0526096.1"/>
    <property type="molecule type" value="Genomic_DNA"/>
</dbReference>
<evidence type="ECO:0000259" key="1">
    <source>
        <dbReference type="Pfam" id="PF07995"/>
    </source>
</evidence>
<organism evidence="2 3">
    <name type="scientific">Vibrio hippocampi</name>
    <dbReference type="NCBI Taxonomy" id="654686"/>
    <lineage>
        <taxon>Bacteria</taxon>
        <taxon>Pseudomonadati</taxon>
        <taxon>Pseudomonadota</taxon>
        <taxon>Gammaproteobacteria</taxon>
        <taxon>Vibrionales</taxon>
        <taxon>Vibrionaceae</taxon>
        <taxon>Vibrio</taxon>
    </lineage>
</organism>
<name>A0ABN8DH40_9VIBR</name>
<dbReference type="InterPro" id="IPR012938">
    <property type="entry name" value="Glc/Sorbosone_DH"/>
</dbReference>
<feature type="domain" description="Glucose/Sorbosone dehydrogenase" evidence="1">
    <location>
        <begin position="53"/>
        <end position="374"/>
    </location>
</feature>
<comment type="caution">
    <text evidence="2">The sequence shown here is derived from an EMBL/GenBank/DDBJ whole genome shotgun (WGS) entry which is preliminary data.</text>
</comment>
<proteinExistence type="predicted"/>
<protein>
    <submittedName>
        <fullName evidence="2">Aldose sugar dehydrogenase YliI</fullName>
        <ecNumber evidence="2">1.1.5.-</ecNumber>
    </submittedName>
</protein>
<dbReference type="PANTHER" id="PTHR19328">
    <property type="entry name" value="HEDGEHOG-INTERACTING PROTEIN"/>
    <property type="match status" value="1"/>
</dbReference>
<dbReference type="Proteomes" id="UP000838160">
    <property type="component" value="Unassembled WGS sequence"/>
</dbReference>